<dbReference type="PANTHER" id="PTHR14389:SF3">
    <property type="entry name" value="PROTEIN FAM111A-LIKE"/>
    <property type="match status" value="1"/>
</dbReference>
<comment type="similarity">
    <text evidence="1 6">Belongs to the peptidase S1B family.</text>
</comment>
<dbReference type="PRINTS" id="PR00839">
    <property type="entry name" value="V8PROTEASE"/>
</dbReference>
<keyword evidence="5 6" id="KW-0720">Serine protease</keyword>
<keyword evidence="4 6" id="KW-0378">Hydrolase</keyword>
<dbReference type="InterPro" id="IPR043504">
    <property type="entry name" value="Peptidase_S1_PA_chymotrypsin"/>
</dbReference>
<dbReference type="GO" id="GO:0008236">
    <property type="term" value="F:serine-type peptidase activity"/>
    <property type="evidence" value="ECO:0007669"/>
    <property type="project" value="UniProtKB-KW"/>
</dbReference>
<dbReference type="Gene3D" id="2.40.10.10">
    <property type="entry name" value="Trypsin-like serine proteases"/>
    <property type="match status" value="2"/>
</dbReference>
<dbReference type="Proteomes" id="UP000199501">
    <property type="component" value="Unassembled WGS sequence"/>
</dbReference>
<dbReference type="InterPro" id="IPR008256">
    <property type="entry name" value="Peptidase_S1B"/>
</dbReference>
<protein>
    <recommendedName>
        <fullName evidence="6">Serine protease</fullName>
        <ecNumber evidence="6">3.4.21.-</ecNumber>
    </recommendedName>
</protein>
<dbReference type="SUPFAM" id="SSF50494">
    <property type="entry name" value="Trypsin-like serine proteases"/>
    <property type="match status" value="1"/>
</dbReference>
<dbReference type="OrthoDB" id="104542at2"/>
<organism evidence="8 9">
    <name type="scientific">Actinokineospora iranica</name>
    <dbReference type="NCBI Taxonomy" id="1271860"/>
    <lineage>
        <taxon>Bacteria</taxon>
        <taxon>Bacillati</taxon>
        <taxon>Actinomycetota</taxon>
        <taxon>Actinomycetes</taxon>
        <taxon>Pseudonocardiales</taxon>
        <taxon>Pseudonocardiaceae</taxon>
        <taxon>Actinokineospora</taxon>
    </lineage>
</organism>
<dbReference type="InterPro" id="IPR009003">
    <property type="entry name" value="Peptidase_S1_PA"/>
</dbReference>
<sequence>MSDVAMTARLTRELARLYPDDDSVRRVLAFAGIPTELVRFHSRALDTWFNAVTEADNRRRRGDLLKVVLLEHPDNAPLHDALRDSLDQPAADRPRWTPAPDGTGGVEKLMGAQSTLLPVAFLETGLRRARAVCRIQTARGASGTGFLIDGARVVTNHHVLPDADTAAGATATFNHQTDADGVLLPATTVPLLPGRAFAASRADDLTVVGTVGHANDDWGRIDVGASARPNVPRVNIIQHPGGGPKQIALYHNVVSHQDDRVLQYYTDTLPGSSGSPVFDDAWDLVAIHHAGGQLYNPGTKSWVYRNEGIAIARLNALLGGA</sequence>
<proteinExistence type="inferred from homology"/>
<name>A0A1G6Z2V1_9PSEU</name>
<evidence type="ECO:0000256" key="1">
    <source>
        <dbReference type="ARBA" id="ARBA00008764"/>
    </source>
</evidence>
<keyword evidence="3" id="KW-0732">Signal</keyword>
<dbReference type="Pfam" id="PF13365">
    <property type="entry name" value="Trypsin_2"/>
    <property type="match status" value="1"/>
</dbReference>
<dbReference type="Pfam" id="PF19955">
    <property type="entry name" value="EAD1"/>
    <property type="match status" value="1"/>
</dbReference>
<dbReference type="GO" id="GO:0006508">
    <property type="term" value="P:proteolysis"/>
    <property type="evidence" value="ECO:0007669"/>
    <property type="project" value="UniProtKB-KW"/>
</dbReference>
<evidence type="ECO:0000313" key="8">
    <source>
        <dbReference type="EMBL" id="SDD96938.1"/>
    </source>
</evidence>
<keyword evidence="9" id="KW-1185">Reference proteome</keyword>
<feature type="domain" description="Effector-associated" evidence="7">
    <location>
        <begin position="9"/>
        <end position="81"/>
    </location>
</feature>
<dbReference type="RefSeq" id="WP_139191068.1">
    <property type="nucleotide sequence ID" value="NZ_FMZZ01000025.1"/>
</dbReference>
<evidence type="ECO:0000256" key="4">
    <source>
        <dbReference type="ARBA" id="ARBA00022801"/>
    </source>
</evidence>
<evidence type="ECO:0000313" key="9">
    <source>
        <dbReference type="Proteomes" id="UP000199501"/>
    </source>
</evidence>
<evidence type="ECO:0000256" key="2">
    <source>
        <dbReference type="ARBA" id="ARBA00022670"/>
    </source>
</evidence>
<dbReference type="EMBL" id="FMZZ01000025">
    <property type="protein sequence ID" value="SDD96938.1"/>
    <property type="molecule type" value="Genomic_DNA"/>
</dbReference>
<keyword evidence="2 6" id="KW-0645">Protease</keyword>
<evidence type="ECO:0000256" key="5">
    <source>
        <dbReference type="ARBA" id="ARBA00022825"/>
    </source>
</evidence>
<gene>
    <name evidence="8" type="ORF">SAMN05216174_12527</name>
</gene>
<evidence type="ECO:0000256" key="3">
    <source>
        <dbReference type="ARBA" id="ARBA00022729"/>
    </source>
</evidence>
<reference evidence="9" key="1">
    <citation type="submission" date="2016-10" db="EMBL/GenBank/DDBJ databases">
        <authorList>
            <person name="Varghese N."/>
            <person name="Submissions S."/>
        </authorList>
    </citation>
    <scope>NUCLEOTIDE SEQUENCE [LARGE SCALE GENOMIC DNA]</scope>
    <source>
        <strain evidence="9">IBRC-M 10403</strain>
    </source>
</reference>
<dbReference type="STRING" id="1271860.SAMN05216174_12527"/>
<evidence type="ECO:0000259" key="7">
    <source>
        <dbReference type="Pfam" id="PF19955"/>
    </source>
</evidence>
<dbReference type="EC" id="3.4.21.-" evidence="6"/>
<dbReference type="InterPro" id="IPR045430">
    <property type="entry name" value="EAD1"/>
</dbReference>
<evidence type="ECO:0000256" key="6">
    <source>
        <dbReference type="RuleBase" id="RU004296"/>
    </source>
</evidence>
<dbReference type="AlphaFoldDB" id="A0A1G6Z2V1"/>
<dbReference type="PANTHER" id="PTHR14389">
    <property type="entry name" value="SI:CH1073-475A24.1"/>
    <property type="match status" value="1"/>
</dbReference>
<accession>A0A1G6Z2V1</accession>